<comment type="pathway">
    <text evidence="1">Cofactor biosynthesis; (R)-pantothenate biosynthesis; (R)-pantothenate from (R)-pantoate and beta-alanine: step 1/1.</text>
</comment>
<dbReference type="GO" id="GO:0015940">
    <property type="term" value="P:pantothenate biosynthetic process"/>
    <property type="evidence" value="ECO:0007669"/>
    <property type="project" value="UniProtKB-KW"/>
</dbReference>
<dbReference type="InterPro" id="IPR042176">
    <property type="entry name" value="Pantoate_ligase_C"/>
</dbReference>
<organism evidence="13 14">
    <name type="scientific">Cryptococcus depauperatus CBS 7841</name>
    <dbReference type="NCBI Taxonomy" id="1295531"/>
    <lineage>
        <taxon>Eukaryota</taxon>
        <taxon>Fungi</taxon>
        <taxon>Dikarya</taxon>
        <taxon>Basidiomycota</taxon>
        <taxon>Agaricomycotina</taxon>
        <taxon>Tremellomycetes</taxon>
        <taxon>Tremellales</taxon>
        <taxon>Cryptococcaceae</taxon>
        <taxon>Cryptococcus</taxon>
    </lineage>
</organism>
<evidence type="ECO:0000256" key="7">
    <source>
        <dbReference type="ARBA" id="ARBA00022741"/>
    </source>
</evidence>
<keyword evidence="8" id="KW-0067">ATP-binding</keyword>
<dbReference type="RefSeq" id="XP_066067715.1">
    <property type="nucleotide sequence ID" value="XM_066211618.1"/>
</dbReference>
<dbReference type="Pfam" id="PF02569">
    <property type="entry name" value="Pantoate_ligase"/>
    <property type="match status" value="1"/>
</dbReference>
<evidence type="ECO:0000256" key="2">
    <source>
        <dbReference type="ARBA" id="ARBA00009256"/>
    </source>
</evidence>
<reference evidence="13" key="1">
    <citation type="submission" date="2016-06" db="EMBL/GenBank/DDBJ databases">
        <authorList>
            <person name="Cuomo C."/>
            <person name="Litvintseva A."/>
            <person name="Heitman J."/>
            <person name="Chen Y."/>
            <person name="Sun S."/>
            <person name="Springer D."/>
            <person name="Dromer F."/>
            <person name="Young S."/>
            <person name="Zeng Q."/>
            <person name="Chapman S."/>
            <person name="Gujja S."/>
            <person name="Saif S."/>
            <person name="Birren B."/>
        </authorList>
    </citation>
    <scope>NUCLEOTIDE SEQUENCE</scope>
    <source>
        <strain evidence="13">CBS 7841</strain>
    </source>
</reference>
<evidence type="ECO:0000256" key="12">
    <source>
        <dbReference type="SAM" id="MobiDB-lite"/>
    </source>
</evidence>
<dbReference type="SUPFAM" id="SSF52374">
    <property type="entry name" value="Nucleotidylyl transferase"/>
    <property type="match status" value="2"/>
</dbReference>
<gene>
    <name evidence="13" type="ORF">L203_102191</name>
</gene>
<comment type="similarity">
    <text evidence="2">Belongs to the pantothenate synthetase family.</text>
</comment>
<dbReference type="EC" id="6.3.2.1" evidence="3"/>
<evidence type="ECO:0000256" key="4">
    <source>
        <dbReference type="ARBA" id="ARBA00015647"/>
    </source>
</evidence>
<keyword evidence="6" id="KW-0566">Pantothenate biosynthesis</keyword>
<evidence type="ECO:0000256" key="8">
    <source>
        <dbReference type="ARBA" id="ARBA00022840"/>
    </source>
</evidence>
<dbReference type="HAMAP" id="MF_00158">
    <property type="entry name" value="PanC"/>
    <property type="match status" value="1"/>
</dbReference>
<dbReference type="PANTHER" id="PTHR21299:SF1">
    <property type="entry name" value="PANTOATE--BETA-ALANINE LIGASE"/>
    <property type="match status" value="1"/>
</dbReference>
<dbReference type="AlphaFoldDB" id="A0AAJ8M036"/>
<comment type="catalytic activity">
    <reaction evidence="11">
        <text>(R)-pantoate + beta-alanine + ATP = (R)-pantothenate + AMP + diphosphate + H(+)</text>
        <dbReference type="Rhea" id="RHEA:10912"/>
        <dbReference type="ChEBI" id="CHEBI:15378"/>
        <dbReference type="ChEBI" id="CHEBI:15980"/>
        <dbReference type="ChEBI" id="CHEBI:29032"/>
        <dbReference type="ChEBI" id="CHEBI:30616"/>
        <dbReference type="ChEBI" id="CHEBI:33019"/>
        <dbReference type="ChEBI" id="CHEBI:57966"/>
        <dbReference type="ChEBI" id="CHEBI:456215"/>
        <dbReference type="EC" id="6.3.2.1"/>
    </reaction>
</comment>
<dbReference type="InterPro" id="IPR014729">
    <property type="entry name" value="Rossmann-like_a/b/a_fold"/>
</dbReference>
<sequence length="453" mass="49468">MSNRVTIPRLLLKTVLSTRQITTSNHPRIPVVKSLAQLRRWRRAAREKGLEVGCVPTMGALHEGHLNLVRESMSQNPLTVMTVFVNPMQFAPHEDLEAYPRQLDQDISRLSTLLSPSHNVSSALRGLGISENDAWRAVSPRAEDGKEGIGPLLVFTPDVNTMYPLKGELQNMGTHKGLEVDVRGWGDVLEGASRPQFFKGVATVCTKLFNAVEPDHAYFGQKDIQQALLLKILVQDLLLSHPTPSNLHIVPTTRSSTGLALSSRNAYLSPPELFVSPVLYRALSQGVAAFETHMSTSQRLTGEQILATANNVVLAEQERIGRVSVEEGGGVDLKIDYIELFDKNTLAPIRGDVSGKELVLTGALWVNHVDLLQTFVAVAVAVTRAAIHHAVSSSIPSYPHTLIPSYPHTLTSTNNSHDSPTSASWTPSPSPLQWNQTDPSITAHQLGHKPRGG</sequence>
<keyword evidence="14" id="KW-1185">Reference proteome</keyword>
<feature type="compositionally biased region" description="Polar residues" evidence="12">
    <location>
        <begin position="409"/>
        <end position="418"/>
    </location>
</feature>
<dbReference type="EMBL" id="CP143785">
    <property type="protein sequence ID" value="WVN87015.1"/>
    <property type="molecule type" value="Genomic_DNA"/>
</dbReference>
<keyword evidence="5 13" id="KW-0436">Ligase</keyword>
<dbReference type="GeneID" id="91086403"/>
<name>A0AAJ8M036_9TREE</name>
<dbReference type="Gene3D" id="3.30.1300.10">
    <property type="entry name" value="Pantoate-beta-alanine ligase, C-terminal domain"/>
    <property type="match status" value="1"/>
</dbReference>
<dbReference type="PANTHER" id="PTHR21299">
    <property type="entry name" value="CYTIDYLATE KINASE/PANTOATE-BETA-ALANINE LIGASE"/>
    <property type="match status" value="1"/>
</dbReference>
<feature type="region of interest" description="Disordered" evidence="12">
    <location>
        <begin position="409"/>
        <end position="453"/>
    </location>
</feature>
<evidence type="ECO:0000256" key="3">
    <source>
        <dbReference type="ARBA" id="ARBA00012219"/>
    </source>
</evidence>
<reference evidence="13" key="2">
    <citation type="journal article" date="2022" name="Elife">
        <title>Obligate sexual reproduction of a homothallic fungus closely related to the Cryptococcus pathogenic species complex.</title>
        <authorList>
            <person name="Passer A.R."/>
            <person name="Clancey S.A."/>
            <person name="Shea T."/>
            <person name="David-Palma M."/>
            <person name="Averette A.F."/>
            <person name="Boekhout T."/>
            <person name="Porcel B.M."/>
            <person name="Nowrousian M."/>
            <person name="Cuomo C.A."/>
            <person name="Sun S."/>
            <person name="Heitman J."/>
            <person name="Coelho M.A."/>
        </authorList>
    </citation>
    <scope>NUCLEOTIDE SEQUENCE</scope>
    <source>
        <strain evidence="13">CBS 7841</strain>
    </source>
</reference>
<evidence type="ECO:0000256" key="11">
    <source>
        <dbReference type="ARBA" id="ARBA00048258"/>
    </source>
</evidence>
<dbReference type="Gene3D" id="3.40.50.620">
    <property type="entry name" value="HUPs"/>
    <property type="match status" value="1"/>
</dbReference>
<keyword evidence="7" id="KW-0547">Nucleotide-binding</keyword>
<evidence type="ECO:0000256" key="1">
    <source>
        <dbReference type="ARBA" id="ARBA00004990"/>
    </source>
</evidence>
<dbReference type="KEGG" id="cdep:91086403"/>
<evidence type="ECO:0000256" key="9">
    <source>
        <dbReference type="ARBA" id="ARBA00029902"/>
    </source>
</evidence>
<evidence type="ECO:0000256" key="6">
    <source>
        <dbReference type="ARBA" id="ARBA00022655"/>
    </source>
</evidence>
<dbReference type="Proteomes" id="UP000094043">
    <property type="component" value="Chromosome 2"/>
</dbReference>
<feature type="compositionally biased region" description="Polar residues" evidence="12">
    <location>
        <begin position="432"/>
        <end position="443"/>
    </location>
</feature>
<protein>
    <recommendedName>
        <fullName evidence="4">Pantoate--beta-alanine ligase</fullName>
        <ecNumber evidence="3">6.3.2.1</ecNumber>
    </recommendedName>
    <alternativeName>
        <fullName evidence="10">Pantoate-activating enzyme</fullName>
    </alternativeName>
    <alternativeName>
        <fullName evidence="9">Pantothenate synthetase</fullName>
    </alternativeName>
</protein>
<proteinExistence type="inferred from homology"/>
<evidence type="ECO:0000256" key="5">
    <source>
        <dbReference type="ARBA" id="ARBA00022598"/>
    </source>
</evidence>
<dbReference type="InterPro" id="IPR003721">
    <property type="entry name" value="Pantoate_ligase"/>
</dbReference>
<evidence type="ECO:0000313" key="13">
    <source>
        <dbReference type="EMBL" id="WVN87015.1"/>
    </source>
</evidence>
<reference evidence="13" key="3">
    <citation type="submission" date="2024-01" db="EMBL/GenBank/DDBJ databases">
        <authorList>
            <person name="Coelho M.A."/>
            <person name="David-Palma M."/>
            <person name="Shea T."/>
            <person name="Sun S."/>
            <person name="Cuomo C.A."/>
            <person name="Heitman J."/>
        </authorList>
    </citation>
    <scope>NUCLEOTIDE SEQUENCE</scope>
    <source>
        <strain evidence="13">CBS 7841</strain>
    </source>
</reference>
<dbReference type="GO" id="GO:0005524">
    <property type="term" value="F:ATP binding"/>
    <property type="evidence" value="ECO:0007669"/>
    <property type="project" value="UniProtKB-KW"/>
</dbReference>
<evidence type="ECO:0000256" key="10">
    <source>
        <dbReference type="ARBA" id="ARBA00032806"/>
    </source>
</evidence>
<evidence type="ECO:0000313" key="14">
    <source>
        <dbReference type="Proteomes" id="UP000094043"/>
    </source>
</evidence>
<dbReference type="GO" id="GO:0004592">
    <property type="term" value="F:pantoate-beta-alanine ligase activity"/>
    <property type="evidence" value="ECO:0007669"/>
    <property type="project" value="UniProtKB-EC"/>
</dbReference>
<accession>A0AAJ8M036</accession>